<feature type="compositionally biased region" description="Low complexity" evidence="6">
    <location>
        <begin position="112"/>
        <end position="121"/>
    </location>
</feature>
<dbReference type="GO" id="GO:0003700">
    <property type="term" value="F:DNA-binding transcription factor activity"/>
    <property type="evidence" value="ECO:0007669"/>
    <property type="project" value="TreeGrafter"/>
</dbReference>
<dbReference type="Gene3D" id="4.10.280.10">
    <property type="entry name" value="Helix-loop-helix DNA-binding domain"/>
    <property type="match status" value="1"/>
</dbReference>
<dbReference type="GO" id="GO:0046983">
    <property type="term" value="F:protein dimerization activity"/>
    <property type="evidence" value="ECO:0007669"/>
    <property type="project" value="InterPro"/>
</dbReference>
<feature type="compositionally biased region" description="Basic and acidic residues" evidence="6">
    <location>
        <begin position="75"/>
        <end position="84"/>
    </location>
</feature>
<dbReference type="Proteomes" id="UP001355207">
    <property type="component" value="Chromosome 10"/>
</dbReference>
<dbReference type="EMBL" id="CP144107">
    <property type="protein sequence ID" value="WWC92184.1"/>
    <property type="molecule type" value="Genomic_DNA"/>
</dbReference>
<dbReference type="RefSeq" id="XP_066078946.1">
    <property type="nucleotide sequence ID" value="XM_066222849.1"/>
</dbReference>
<feature type="compositionally biased region" description="Polar residues" evidence="6">
    <location>
        <begin position="178"/>
        <end position="190"/>
    </location>
</feature>
<keyword evidence="2" id="KW-0238">DNA-binding</keyword>
<proteinExistence type="predicted"/>
<feature type="compositionally biased region" description="Low complexity" evidence="6">
    <location>
        <begin position="88"/>
        <end position="98"/>
    </location>
</feature>
<dbReference type="PANTHER" id="PTHR10328:SF3">
    <property type="entry name" value="PROTEIN MAX"/>
    <property type="match status" value="1"/>
</dbReference>
<feature type="domain" description="BHLH" evidence="7">
    <location>
        <begin position="485"/>
        <end position="535"/>
    </location>
</feature>
<feature type="compositionally biased region" description="Polar residues" evidence="6">
    <location>
        <begin position="199"/>
        <end position="219"/>
    </location>
</feature>
<dbReference type="PROSITE" id="PS50888">
    <property type="entry name" value="BHLH"/>
    <property type="match status" value="1"/>
</dbReference>
<dbReference type="InterPro" id="IPR036638">
    <property type="entry name" value="HLH_DNA-bd_sf"/>
</dbReference>
<keyword evidence="4" id="KW-0804">Transcription</keyword>
<feature type="compositionally biased region" description="Basic and acidic residues" evidence="6">
    <location>
        <begin position="356"/>
        <end position="371"/>
    </location>
</feature>
<evidence type="ECO:0000256" key="5">
    <source>
        <dbReference type="ARBA" id="ARBA00023242"/>
    </source>
</evidence>
<name>A0AAX4K4X9_9TREE</name>
<evidence type="ECO:0000256" key="4">
    <source>
        <dbReference type="ARBA" id="ARBA00023163"/>
    </source>
</evidence>
<evidence type="ECO:0000313" key="8">
    <source>
        <dbReference type="EMBL" id="WWC92184.1"/>
    </source>
</evidence>
<protein>
    <recommendedName>
        <fullName evidence="7">BHLH domain-containing protein</fullName>
    </recommendedName>
</protein>
<keyword evidence="1" id="KW-0805">Transcription regulation</keyword>
<sequence length="614" mass="67895">MTSPPDSTAIISSSTRPTDTSPPKKSNLRNRYYNPNNEDKNMTTTTATSIPINIPRMPPSNPSSSSSSSHRPHPHRGESYERLPPHPHSQSYAHLHSSSSRERERERETRGESPSSGRSPTISHSYNRSHPYPRRRSFNSQPERERERDMESTGEREQQQLPRIHLPPPISIAPLKFSNESGSGGNNHQLSPIEREFPSLSTSSQRDTPPPSSWRSGGSASEPRAQIHRIPSGGSVGKSAGISLPPLHSISGSPTLPPPIGNMPPPSSVDNNASSASGSASTARTSPRLYPPNLGRPSYSPYEPPLGHPSSKRSPSSGVSKLRERERDTERSLEYEQQQHQAIHSQARQPPPYEKYQTHEPSREELYELHRRSSSQSTVPLPNQSSSLPLSNHHHHHQQQHQMQYPHHHHQIQGYDMPSPPLRALPPSAMPPMPYVSPYGHRGGGGGTHLARSRSQSATSGYGIRPGLEGEQGGMGNVAPTPGQSRRLAHLMSEQKRRESINSGFQALRQALPSSLPTDSKAIILRKAVSHITYLEDLVRRSGIDFSNSPPNLGPPNLPGGGPLIHHSHPSGGPSDRNLMNDRWSNSNEDRERDRDSLDEDDSSVQRVKWEEDR</sequence>
<feature type="compositionally biased region" description="Low complexity" evidence="6">
    <location>
        <begin position="268"/>
        <end position="288"/>
    </location>
</feature>
<dbReference type="GO" id="GO:0090575">
    <property type="term" value="C:RNA polymerase II transcription regulator complex"/>
    <property type="evidence" value="ECO:0007669"/>
    <property type="project" value="TreeGrafter"/>
</dbReference>
<dbReference type="SMART" id="SM00353">
    <property type="entry name" value="HLH"/>
    <property type="match status" value="1"/>
</dbReference>
<dbReference type="PANTHER" id="PTHR10328">
    <property type="entry name" value="PROTEIN MAX MYC-ASSOCIATED FACTOR X"/>
    <property type="match status" value="1"/>
</dbReference>
<evidence type="ECO:0000313" key="9">
    <source>
        <dbReference type="Proteomes" id="UP001355207"/>
    </source>
</evidence>
<reference evidence="8 9" key="1">
    <citation type="submission" date="2024-01" db="EMBL/GenBank/DDBJ databases">
        <title>Comparative genomics of Cryptococcus and Kwoniella reveals pathogenesis evolution and contrasting modes of karyotype evolution via chromosome fusion or intercentromeric recombination.</title>
        <authorList>
            <person name="Coelho M.A."/>
            <person name="David-Palma M."/>
            <person name="Shea T."/>
            <person name="Bowers K."/>
            <person name="McGinley-Smith S."/>
            <person name="Mohammad A.W."/>
            <person name="Gnirke A."/>
            <person name="Yurkov A.M."/>
            <person name="Nowrousian M."/>
            <person name="Sun S."/>
            <person name="Cuomo C.A."/>
            <person name="Heitman J."/>
        </authorList>
    </citation>
    <scope>NUCLEOTIDE SEQUENCE [LARGE SCALE GENOMIC DNA]</scope>
    <source>
        <strain evidence="8 9">CBS 6074</strain>
    </source>
</reference>
<dbReference type="GO" id="GO:0003677">
    <property type="term" value="F:DNA binding"/>
    <property type="evidence" value="ECO:0007669"/>
    <property type="project" value="UniProtKB-KW"/>
</dbReference>
<feature type="compositionally biased region" description="Basic and acidic residues" evidence="6">
    <location>
        <begin position="321"/>
        <end position="334"/>
    </location>
</feature>
<dbReference type="GO" id="GO:0045944">
    <property type="term" value="P:positive regulation of transcription by RNA polymerase II"/>
    <property type="evidence" value="ECO:0007669"/>
    <property type="project" value="TreeGrafter"/>
</dbReference>
<feature type="compositionally biased region" description="Basic and acidic residues" evidence="6">
    <location>
        <begin position="99"/>
        <end position="111"/>
    </location>
</feature>
<evidence type="ECO:0000256" key="2">
    <source>
        <dbReference type="ARBA" id="ARBA00023125"/>
    </source>
</evidence>
<dbReference type="AlphaFoldDB" id="A0AAX4K4X9"/>
<feature type="compositionally biased region" description="Polar residues" evidence="6">
    <location>
        <begin position="1"/>
        <end position="11"/>
    </location>
</feature>
<keyword evidence="9" id="KW-1185">Reference proteome</keyword>
<evidence type="ECO:0000256" key="6">
    <source>
        <dbReference type="SAM" id="MobiDB-lite"/>
    </source>
</evidence>
<feature type="compositionally biased region" description="Low complexity" evidence="6">
    <location>
        <begin position="12"/>
        <end position="25"/>
    </location>
</feature>
<evidence type="ECO:0000256" key="1">
    <source>
        <dbReference type="ARBA" id="ARBA00023015"/>
    </source>
</evidence>
<dbReference type="Pfam" id="PF00010">
    <property type="entry name" value="HLH"/>
    <property type="match status" value="1"/>
</dbReference>
<organism evidence="8 9">
    <name type="scientific">Kwoniella dendrophila CBS 6074</name>
    <dbReference type="NCBI Taxonomy" id="1295534"/>
    <lineage>
        <taxon>Eukaryota</taxon>
        <taxon>Fungi</taxon>
        <taxon>Dikarya</taxon>
        <taxon>Basidiomycota</taxon>
        <taxon>Agaricomycotina</taxon>
        <taxon>Tremellomycetes</taxon>
        <taxon>Tremellales</taxon>
        <taxon>Cryptococcaceae</taxon>
        <taxon>Kwoniella</taxon>
    </lineage>
</organism>
<feature type="compositionally biased region" description="Pro residues" evidence="6">
    <location>
        <begin position="255"/>
        <end position="267"/>
    </location>
</feature>
<keyword evidence="5" id="KW-0539">Nucleus</keyword>
<gene>
    <name evidence="8" type="ORF">L201_007138</name>
</gene>
<accession>A0AAX4K4X9</accession>
<evidence type="ECO:0000259" key="7">
    <source>
        <dbReference type="PROSITE" id="PS50888"/>
    </source>
</evidence>
<feature type="compositionally biased region" description="Basic and acidic residues" evidence="6">
    <location>
        <begin position="142"/>
        <end position="158"/>
    </location>
</feature>
<feature type="region of interest" description="Disordered" evidence="6">
    <location>
        <begin position="1"/>
        <end position="413"/>
    </location>
</feature>
<feature type="region of interest" description="Disordered" evidence="6">
    <location>
        <begin position="547"/>
        <end position="614"/>
    </location>
</feature>
<dbReference type="SUPFAM" id="SSF47459">
    <property type="entry name" value="HLH, helix-loop-helix DNA-binding domain"/>
    <property type="match status" value="1"/>
</dbReference>
<feature type="compositionally biased region" description="Low complexity" evidence="6">
    <location>
        <begin position="380"/>
        <end position="391"/>
    </location>
</feature>
<dbReference type="InterPro" id="IPR011598">
    <property type="entry name" value="bHLH_dom"/>
</dbReference>
<evidence type="ECO:0000256" key="3">
    <source>
        <dbReference type="ARBA" id="ARBA00023159"/>
    </source>
</evidence>
<feature type="compositionally biased region" description="Polar residues" evidence="6">
    <location>
        <begin position="335"/>
        <end position="348"/>
    </location>
</feature>
<keyword evidence="3" id="KW-0010">Activator</keyword>
<dbReference type="GeneID" id="91097807"/>